<feature type="domain" description="STAS" evidence="1">
    <location>
        <begin position="221"/>
        <end position="297"/>
    </location>
</feature>
<evidence type="ECO:0000259" key="1">
    <source>
        <dbReference type="PROSITE" id="PS50801"/>
    </source>
</evidence>
<dbReference type="PROSITE" id="PS50801">
    <property type="entry name" value="STAS"/>
    <property type="match status" value="1"/>
</dbReference>
<dbReference type="SUPFAM" id="SSF52091">
    <property type="entry name" value="SpoIIaa-like"/>
    <property type="match status" value="1"/>
</dbReference>
<evidence type="ECO:0000313" key="2">
    <source>
        <dbReference type="EMBL" id="RKS67740.1"/>
    </source>
</evidence>
<dbReference type="Proteomes" id="UP000274601">
    <property type="component" value="Unassembled WGS sequence"/>
</dbReference>
<accession>A0A495Q8U8</accession>
<dbReference type="Pfam" id="PF13466">
    <property type="entry name" value="STAS_2"/>
    <property type="match status" value="1"/>
</dbReference>
<dbReference type="InterPro" id="IPR002645">
    <property type="entry name" value="STAS_dom"/>
</dbReference>
<keyword evidence="3" id="KW-1185">Reference proteome</keyword>
<dbReference type="EMBL" id="RBWU01000010">
    <property type="protein sequence ID" value="RKS67740.1"/>
    <property type="molecule type" value="Genomic_DNA"/>
</dbReference>
<sequence>MRGGRGGCRDAPLLADAGWAMSEPLTTVLGVARGDHAWIRYAGEDERRELRAAQVLAAAERGERVVFVHAGARRGRPGDAPAEGGQATVIAPRDAGFAAGRLDVRRLTEVLEQEIVHAARLGLRGLRLCVELADVLQEPPDVPARGRAPGEGNGPAGGCPLAALPALPRPPAIICHGDRARLPGPRLRALERRHALVLEAGPVLTRGPRLCVLPVHGPAGLRLVGELDDSNLGVLARALETAPLDGHDLHLDLRELRHADVAAVRLLVRVAAAMPDGHRLVLHAPGPVVRAVVRHFGWAGRLVLEEGGRG</sequence>
<dbReference type="AlphaFoldDB" id="A0A495Q8U8"/>
<dbReference type="Gene3D" id="3.30.750.24">
    <property type="entry name" value="STAS domain"/>
    <property type="match status" value="1"/>
</dbReference>
<organism evidence="2 3">
    <name type="scientific">Actinomadura pelletieri DSM 43383</name>
    <dbReference type="NCBI Taxonomy" id="1120940"/>
    <lineage>
        <taxon>Bacteria</taxon>
        <taxon>Bacillati</taxon>
        <taxon>Actinomycetota</taxon>
        <taxon>Actinomycetes</taxon>
        <taxon>Streptosporangiales</taxon>
        <taxon>Thermomonosporaceae</taxon>
        <taxon>Actinomadura</taxon>
    </lineage>
</organism>
<name>A0A495Q8U8_9ACTN</name>
<dbReference type="CDD" id="cd07043">
    <property type="entry name" value="STAS_anti-anti-sigma_factors"/>
    <property type="match status" value="1"/>
</dbReference>
<proteinExistence type="predicted"/>
<comment type="caution">
    <text evidence="2">The sequence shown here is derived from an EMBL/GenBank/DDBJ whole genome shotgun (WGS) entry which is preliminary data.</text>
</comment>
<reference evidence="2 3" key="1">
    <citation type="submission" date="2018-10" db="EMBL/GenBank/DDBJ databases">
        <title>Genomic Encyclopedia of Archaeal and Bacterial Type Strains, Phase II (KMG-II): from individual species to whole genera.</title>
        <authorList>
            <person name="Goeker M."/>
        </authorList>
    </citation>
    <scope>NUCLEOTIDE SEQUENCE [LARGE SCALE GENOMIC DNA]</scope>
    <source>
        <strain evidence="2 3">DSM 43383</strain>
    </source>
</reference>
<evidence type="ECO:0000313" key="3">
    <source>
        <dbReference type="Proteomes" id="UP000274601"/>
    </source>
</evidence>
<dbReference type="InterPro" id="IPR058548">
    <property type="entry name" value="MlaB-like_STAS"/>
</dbReference>
<protein>
    <submittedName>
        <fullName evidence="2">STAS domain-containing protein</fullName>
    </submittedName>
</protein>
<gene>
    <name evidence="2" type="ORF">BZB76_6866</name>
</gene>
<dbReference type="InterPro" id="IPR036513">
    <property type="entry name" value="STAS_dom_sf"/>
</dbReference>